<protein>
    <submittedName>
        <fullName evidence="1">Uncharacterized protein</fullName>
    </submittedName>
</protein>
<sequence length="346" mass="38747">MSQSIMSRVFFCRRCLNQAARLGGGKTRFFTTSVTHKRAWIPTFQPTSSQNLDELLSLFRDRVFIPAFLNAAQRRLIYKEDAATTLDQNPITITLQGATEESYKLRPLKFSETPSNNVVRDAIGLMKEPQDWHTLVPLLRGLHSSKRTPNFLLWEFIVRKAGEAGMNSVIIDCAEQSHRTGFSLGDYVLAELLFSNLHTKAESAGYKGAEVETALRQAKRVAVLMNSEDHAPVDKMKPDPRRHPNIISVLLELSAAHALDAFGGKDTLGDVRSYAEKLLGTWVLRGMFDPIKYPKKNIRKVTDLPSVRKGIEMALQVEEIKKDGKLSQALRERLSELGTPADGARA</sequence>
<dbReference type="VEuPathDB" id="FungiDB:I7I52_03772"/>
<accession>A0A8H8DA37</accession>
<organism evidence="1 2">
    <name type="scientific">Ajellomyces capsulatus</name>
    <name type="common">Darling's disease fungus</name>
    <name type="synonym">Histoplasma capsulatum</name>
    <dbReference type="NCBI Taxonomy" id="5037"/>
    <lineage>
        <taxon>Eukaryota</taxon>
        <taxon>Fungi</taxon>
        <taxon>Dikarya</taxon>
        <taxon>Ascomycota</taxon>
        <taxon>Pezizomycotina</taxon>
        <taxon>Eurotiomycetes</taxon>
        <taxon>Eurotiomycetidae</taxon>
        <taxon>Onygenales</taxon>
        <taxon>Ajellomycetaceae</taxon>
        <taxon>Histoplasma</taxon>
    </lineage>
</organism>
<dbReference type="EMBL" id="JAEVHI010000001">
    <property type="protein sequence ID" value="KAG5305193.1"/>
    <property type="molecule type" value="Genomic_DNA"/>
</dbReference>
<reference evidence="1 2" key="1">
    <citation type="submission" date="2021-01" db="EMBL/GenBank/DDBJ databases">
        <title>Chromosome-level genome assembly of a human fungal pathogen reveals clustering of transcriptionally co-regulated genes.</title>
        <authorList>
            <person name="Voorhies M."/>
            <person name="Cohen S."/>
            <person name="Shea T.P."/>
            <person name="Petrus S."/>
            <person name="Munoz J.F."/>
            <person name="Poplawski S."/>
            <person name="Goldman W.E."/>
            <person name="Michael T."/>
            <person name="Cuomo C.A."/>
            <person name="Sil A."/>
            <person name="Beyhan S."/>
        </authorList>
    </citation>
    <scope>NUCLEOTIDE SEQUENCE [LARGE SCALE GENOMIC DNA]</scope>
    <source>
        <strain evidence="1 2">G184AR</strain>
    </source>
</reference>
<dbReference type="OrthoDB" id="5405126at2759"/>
<proteinExistence type="predicted"/>
<dbReference type="Proteomes" id="UP000670092">
    <property type="component" value="Unassembled WGS sequence"/>
</dbReference>
<dbReference type="AlphaFoldDB" id="A0A8H8DA37"/>
<gene>
    <name evidence="1" type="ORF">I7I52_03772</name>
</gene>
<name>A0A8H8DA37_AJECA</name>
<comment type="caution">
    <text evidence="1">The sequence shown here is derived from an EMBL/GenBank/DDBJ whole genome shotgun (WGS) entry which is preliminary data.</text>
</comment>
<evidence type="ECO:0000313" key="1">
    <source>
        <dbReference type="EMBL" id="KAG5305193.1"/>
    </source>
</evidence>
<evidence type="ECO:0000313" key="2">
    <source>
        <dbReference type="Proteomes" id="UP000670092"/>
    </source>
</evidence>